<dbReference type="InterPro" id="IPR054612">
    <property type="entry name" value="Phage_capsid-like_C"/>
</dbReference>
<protein>
    <submittedName>
        <fullName evidence="4">Phage major capsid protein</fullName>
    </submittedName>
</protein>
<dbReference type="InterPro" id="IPR024455">
    <property type="entry name" value="Phage_capsid"/>
</dbReference>
<feature type="region of interest" description="Disordered" evidence="2">
    <location>
        <begin position="18"/>
        <end position="39"/>
    </location>
</feature>
<dbReference type="RefSeq" id="WP_226934359.1">
    <property type="nucleotide sequence ID" value="NZ_JACDXX010000004.1"/>
</dbReference>
<keyword evidence="5" id="KW-1185">Reference proteome</keyword>
<sequence length="422" mass="44196">MLDSVKIQRRQSEIRQSLSELAGKADPSADELRSMESLDTEYRSNETRYRAALIAEDTERREAGAELETRSDRQFAELVAGFELRQVALHLDEGRNLDGRTAEVVQELRSAGGYRGVPIPLMALEQRAGETVAAGVPDPIQTRPIIDRLFPGSVAAQMGAQMIQIGSGAVEWPVTTSAVTAGWAATETGNVAGPTEYTTTDKALKPEHNLGIHMRITRKALKQSGDALEQAIRRDMSGTMAAELDKAIFLGTGTGGQPLGVIPGAATYGITSTPAGVAASWAALRAAVVRFMTANAASGPSAVRALVRPELWGFLDGVEAFAGSGVTEWSRITSQLGSVVQTTNALAAPASDATSVLLTTNAGGVAPIFVGLWGAVDLIRDPFSDAQSGGLRLTALTTADVTVARGSQLQLVTGLGLTAGGE</sequence>
<feature type="domain" description="Phage capsid-like C-terminal" evidence="3">
    <location>
        <begin position="143"/>
        <end position="410"/>
    </location>
</feature>
<feature type="compositionally biased region" description="Basic and acidic residues" evidence="2">
    <location>
        <begin position="30"/>
        <end position="39"/>
    </location>
</feature>
<dbReference type="Gene3D" id="3.30.2400.10">
    <property type="entry name" value="Major capsid protein gp5"/>
    <property type="match status" value="1"/>
</dbReference>
<evidence type="ECO:0000256" key="1">
    <source>
        <dbReference type="ARBA" id="ARBA00004328"/>
    </source>
</evidence>
<dbReference type="Pfam" id="PF05065">
    <property type="entry name" value="Phage_capsid"/>
    <property type="match status" value="1"/>
</dbReference>
<accession>A0ABS8CJ75</accession>
<gene>
    <name evidence="4" type="ORF">H0485_05475</name>
</gene>
<comment type="subcellular location">
    <subcellularLocation>
        <location evidence="1">Virion</location>
    </subcellularLocation>
</comment>
<dbReference type="Proteomes" id="UP001198571">
    <property type="component" value="Unassembled WGS sequence"/>
</dbReference>
<dbReference type="NCBIfam" id="TIGR01554">
    <property type="entry name" value="major_cap_HK97"/>
    <property type="match status" value="1"/>
</dbReference>
<evidence type="ECO:0000313" key="4">
    <source>
        <dbReference type="EMBL" id="MCB5409452.1"/>
    </source>
</evidence>
<name>A0ABS8CJ75_9RHOB</name>
<comment type="caution">
    <text evidence="4">The sequence shown here is derived from an EMBL/GenBank/DDBJ whole genome shotgun (WGS) entry which is preliminary data.</text>
</comment>
<evidence type="ECO:0000313" key="5">
    <source>
        <dbReference type="Proteomes" id="UP001198571"/>
    </source>
</evidence>
<evidence type="ECO:0000259" key="3">
    <source>
        <dbReference type="Pfam" id="PF05065"/>
    </source>
</evidence>
<proteinExistence type="predicted"/>
<dbReference type="EMBL" id="JACDXX010000004">
    <property type="protein sequence ID" value="MCB5409452.1"/>
    <property type="molecule type" value="Genomic_DNA"/>
</dbReference>
<organism evidence="4 5">
    <name type="scientific">Pseudogemmobacter faecipullorum</name>
    <dbReference type="NCBI Taxonomy" id="2755041"/>
    <lineage>
        <taxon>Bacteria</taxon>
        <taxon>Pseudomonadati</taxon>
        <taxon>Pseudomonadota</taxon>
        <taxon>Alphaproteobacteria</taxon>
        <taxon>Rhodobacterales</taxon>
        <taxon>Paracoccaceae</taxon>
        <taxon>Pseudogemmobacter</taxon>
    </lineage>
</organism>
<dbReference type="SUPFAM" id="SSF56563">
    <property type="entry name" value="Major capsid protein gp5"/>
    <property type="match status" value="1"/>
</dbReference>
<reference evidence="4 5" key="1">
    <citation type="submission" date="2020-07" db="EMBL/GenBank/DDBJ databases">
        <title>Pseudogemmobacter sp. nov., isolated from poultry manure in Taiwan.</title>
        <authorList>
            <person name="Lin S.-Y."/>
            <person name="Tang Y.-S."/>
            <person name="Young C.-C."/>
        </authorList>
    </citation>
    <scope>NUCLEOTIDE SEQUENCE [LARGE SCALE GENOMIC DNA]</scope>
    <source>
        <strain evidence="4 5">CC-YST710</strain>
    </source>
</reference>
<evidence type="ECO:0000256" key="2">
    <source>
        <dbReference type="SAM" id="MobiDB-lite"/>
    </source>
</evidence>